<name>A0A174P0P2_ANAHA</name>
<evidence type="ECO:0000313" key="1">
    <source>
        <dbReference type="EMBL" id="CUP52408.1"/>
    </source>
</evidence>
<evidence type="ECO:0000313" key="2">
    <source>
        <dbReference type="Proteomes" id="UP000095564"/>
    </source>
</evidence>
<dbReference type="EMBL" id="CZAU01000013">
    <property type="protein sequence ID" value="CUP52408.1"/>
    <property type="molecule type" value="Genomic_DNA"/>
</dbReference>
<protein>
    <submittedName>
        <fullName evidence="1">Uncharacterized protein</fullName>
    </submittedName>
</protein>
<sequence length="53" mass="6517">MNIHKLFDKVSEDDLNLIWQDYTESKKTGKRCESFVKYARMYKSELYYDYGYC</sequence>
<dbReference type="Proteomes" id="UP000095564">
    <property type="component" value="Unassembled WGS sequence"/>
</dbReference>
<reference evidence="1 2" key="1">
    <citation type="submission" date="2015-09" db="EMBL/GenBank/DDBJ databases">
        <authorList>
            <consortium name="Pathogen Informatics"/>
        </authorList>
    </citation>
    <scope>NUCLEOTIDE SEQUENCE [LARGE SCALE GENOMIC DNA]</scope>
    <source>
        <strain evidence="1 2">2789STDY5834908</strain>
    </source>
</reference>
<dbReference type="AlphaFoldDB" id="A0A174P0P2"/>
<proteinExistence type="predicted"/>
<gene>
    <name evidence="1" type="ORF">ERS852520_01559</name>
</gene>
<organism evidence="1 2">
    <name type="scientific">Anaerostipes hadrus</name>
    <dbReference type="NCBI Taxonomy" id="649756"/>
    <lineage>
        <taxon>Bacteria</taxon>
        <taxon>Bacillati</taxon>
        <taxon>Bacillota</taxon>
        <taxon>Clostridia</taxon>
        <taxon>Lachnospirales</taxon>
        <taxon>Lachnospiraceae</taxon>
        <taxon>Anaerostipes</taxon>
    </lineage>
</organism>
<accession>A0A174P0P2</accession>